<dbReference type="InterPro" id="IPR005135">
    <property type="entry name" value="Endo/exonuclease/phosphatase"/>
</dbReference>
<dbReference type="OrthoDB" id="292013at2"/>
<gene>
    <name evidence="2" type="ORF">TM5383_01688</name>
</gene>
<evidence type="ECO:0000313" key="2">
    <source>
        <dbReference type="EMBL" id="CUH84478.1"/>
    </source>
</evidence>
<dbReference type="InterPro" id="IPR036691">
    <property type="entry name" value="Endo/exonu/phosph_ase_sf"/>
</dbReference>
<keyword evidence="2" id="KW-0378">Hydrolase</keyword>
<sequence>MPTWAQDIRIASYNTALSRKGPGLLLRDIEREDPQVLAVVATIVEARPDAILLQDFDYDYSALALGALSAALDRSGLSLPYHFALRPNSGWQTGLDLDGDGRIGGARDAQGFGRFSGQGGMALLSRHPIDTGGVQDFSRLLWRDVPGALGPEQPDVLPKIHQDVQRLSYVGHWMVPVMIPQGRLTLLAFHASPPVFDGPEDRNGYRNADELQLWLALLDGLMGSQPDGPIVLLGDANNDPYRGEGHKKPIRALLNHPRLQDPLAQHGATVVWEQTGPMRVDYVLPDVSLFVRGSGQSAPNPTASRHRLVWVDIRLPETR</sequence>
<dbReference type="Proteomes" id="UP000051681">
    <property type="component" value="Unassembled WGS sequence"/>
</dbReference>
<reference evidence="2 3" key="1">
    <citation type="submission" date="2015-09" db="EMBL/GenBank/DDBJ databases">
        <authorList>
            <consortium name="Swine Surveillance"/>
        </authorList>
    </citation>
    <scope>NUCLEOTIDE SEQUENCE [LARGE SCALE GENOMIC DNA]</scope>
    <source>
        <strain evidence="2 3">CECT 8383</strain>
    </source>
</reference>
<dbReference type="RefSeq" id="WP_143570301.1">
    <property type="nucleotide sequence ID" value="NZ_CYSF01000007.1"/>
</dbReference>
<dbReference type="Pfam" id="PF03372">
    <property type="entry name" value="Exo_endo_phos"/>
    <property type="match status" value="1"/>
</dbReference>
<dbReference type="Gene3D" id="3.60.10.10">
    <property type="entry name" value="Endonuclease/exonuclease/phosphatase"/>
    <property type="match status" value="1"/>
</dbReference>
<dbReference type="AlphaFoldDB" id="A0A0P1GPW7"/>
<dbReference type="STRING" id="340021.TM5383_01688"/>
<organism evidence="2 3">
    <name type="scientific">Thalassovita mediterranea</name>
    <dbReference type="NCBI Taxonomy" id="340021"/>
    <lineage>
        <taxon>Bacteria</taxon>
        <taxon>Pseudomonadati</taxon>
        <taxon>Pseudomonadota</taxon>
        <taxon>Alphaproteobacteria</taxon>
        <taxon>Rhodobacterales</taxon>
        <taxon>Roseobacteraceae</taxon>
        <taxon>Thalassovita</taxon>
    </lineage>
</organism>
<name>A0A0P1GPW7_9RHOB</name>
<feature type="domain" description="Endonuclease/exonuclease/phosphatase" evidence="1">
    <location>
        <begin position="12"/>
        <end position="301"/>
    </location>
</feature>
<accession>A0A0P1GPW7</accession>
<protein>
    <submittedName>
        <fullName evidence="2">3-phytase (Myo-inositol-hexaphosphate 3-phosphohydrolase)</fullName>
    </submittedName>
</protein>
<dbReference type="SUPFAM" id="SSF56219">
    <property type="entry name" value="DNase I-like"/>
    <property type="match status" value="1"/>
</dbReference>
<evidence type="ECO:0000259" key="1">
    <source>
        <dbReference type="Pfam" id="PF03372"/>
    </source>
</evidence>
<keyword evidence="3" id="KW-1185">Reference proteome</keyword>
<dbReference type="GO" id="GO:0016787">
    <property type="term" value="F:hydrolase activity"/>
    <property type="evidence" value="ECO:0007669"/>
    <property type="project" value="UniProtKB-KW"/>
</dbReference>
<evidence type="ECO:0000313" key="3">
    <source>
        <dbReference type="Proteomes" id="UP000051681"/>
    </source>
</evidence>
<proteinExistence type="predicted"/>
<dbReference type="EMBL" id="CYSF01000007">
    <property type="protein sequence ID" value="CUH84478.1"/>
    <property type="molecule type" value="Genomic_DNA"/>
</dbReference>